<dbReference type="GO" id="GO:0009306">
    <property type="term" value="P:protein secretion"/>
    <property type="evidence" value="ECO:0007669"/>
    <property type="project" value="InterPro"/>
</dbReference>
<dbReference type="KEGG" id="csaz:Cs308_0444"/>
<dbReference type="PATRIC" id="fig|1806891.3.peg.435"/>
<feature type="signal peptide" evidence="7">
    <location>
        <begin position="1"/>
        <end position="25"/>
    </location>
</feature>
<keyword evidence="2 7" id="KW-0732">Signal</keyword>
<keyword evidence="5" id="KW-0813">Transport</keyword>
<sequence>MYYWRSFLGCLISVSSIAFCSHALALTIAEKVASFDKIRSSSGDCVGMASFNSSMREYNVQLKKLHEEAAALRSAGVEDDAIWQELLAQLAKVKKNLKDIQELWVAEIREKENSLEDHALWHHPETTIYNLVADYGADNAVYLIPQEIGGMKVAALSNFIVPKEGFETCLTQILARLGIGIRQVNPWIKELYTVRNENCGVAGIFASRKDLESLPSTTYIGFVLTSKNIDARTNQQLLKKFVNAETVHVDVIAGCVWIFGTAEEIGELLKIHDFIQADSVRQEYHIVPLVKTDTNEMLTILNAVFRDDLTNKDIGDEVLGLRVVPLQYQGRSLFLSGTAALVQQAMTLIRELEEGIENPMDKMVFWYNVKHSDPQELAALLSQVHNVFSGENNQASQSGSEPLSPQVNTPIHIDTVMGTSIKEGSMKYGNFIADSKTGTLIMVVEKETLPRIQMLLKKLDVPKKMVRIEVLLFERKLAHERKSGLNLLRLGEEVCKKSFSPSLSWSGGAGILEFLFKGSTGTSLIPGYDLAYQFLLAQEDVRINASPSVVTMNQTPARIAVVEEMSIAVSADKDNKAQYNRAQYGIMIKILPVINVGEDGETSYITLETDITFDTTGKKINDRPDVTRRNITNKVRIADGETVIIGGLRCKHMSDSNDEIPFLGEIPGIGKLFGMHATADSLTEMFVFITPKILDNPVEQKEREEEILLASRPGESEEYRQALVASEVAARAKQRKLAQYSAKDLLLSQVEGLEYDGY</sequence>
<evidence type="ECO:0000256" key="2">
    <source>
        <dbReference type="ARBA" id="ARBA00022729"/>
    </source>
</evidence>
<dbReference type="InterPro" id="IPR001775">
    <property type="entry name" value="GspD/PilQ"/>
</dbReference>
<feature type="coiled-coil region" evidence="6">
    <location>
        <begin position="48"/>
        <end position="103"/>
    </location>
</feature>
<dbReference type="InterPro" id="IPR038591">
    <property type="entry name" value="NolW-like_sf"/>
</dbReference>
<dbReference type="STRING" id="1806891.Cs308_0444"/>
<gene>
    <name evidence="10" type="ORF">Cs308_0444</name>
</gene>
<evidence type="ECO:0000256" key="5">
    <source>
        <dbReference type="RuleBase" id="RU004004"/>
    </source>
</evidence>
<evidence type="ECO:0000256" key="4">
    <source>
        <dbReference type="RuleBase" id="RU004003"/>
    </source>
</evidence>
<dbReference type="PANTHER" id="PTHR30332:SF24">
    <property type="entry name" value="SECRETIN GSPD-RELATED"/>
    <property type="match status" value="1"/>
</dbReference>
<dbReference type="InterPro" id="IPR004846">
    <property type="entry name" value="T2SS/T3SS_dom"/>
</dbReference>
<dbReference type="AlphaFoldDB" id="A0A1A9HUV5"/>
<feature type="chain" id="PRO_5008389514" evidence="7">
    <location>
        <begin position="26"/>
        <end position="758"/>
    </location>
</feature>
<keyword evidence="11" id="KW-1185">Reference proteome</keyword>
<evidence type="ECO:0000256" key="7">
    <source>
        <dbReference type="SAM" id="SignalP"/>
    </source>
</evidence>
<protein>
    <submittedName>
        <fullName evidence="10">General secretion pathway protein D</fullName>
    </submittedName>
</protein>
<evidence type="ECO:0000256" key="3">
    <source>
        <dbReference type="ARBA" id="ARBA00023136"/>
    </source>
</evidence>
<dbReference type="GO" id="GO:0009279">
    <property type="term" value="C:cell outer membrane"/>
    <property type="evidence" value="ECO:0007669"/>
    <property type="project" value="UniProtKB-SubCell"/>
</dbReference>
<feature type="domain" description="NolW-like" evidence="9">
    <location>
        <begin position="364"/>
        <end position="464"/>
    </location>
</feature>
<dbReference type="EMBL" id="CP014639">
    <property type="protein sequence ID" value="ANH78615.1"/>
    <property type="molecule type" value="Genomic_DNA"/>
</dbReference>
<dbReference type="Pfam" id="PF03958">
    <property type="entry name" value="Secretin_N"/>
    <property type="match status" value="1"/>
</dbReference>
<dbReference type="OrthoDB" id="9775455at2"/>
<evidence type="ECO:0000313" key="10">
    <source>
        <dbReference type="EMBL" id="ANH78615.1"/>
    </source>
</evidence>
<dbReference type="Proteomes" id="UP000078162">
    <property type="component" value="Chromosome"/>
</dbReference>
<organism evidence="10 11">
    <name type="scientific">Candidatus Chlamydia sanziniae</name>
    <dbReference type="NCBI Taxonomy" id="1806891"/>
    <lineage>
        <taxon>Bacteria</taxon>
        <taxon>Pseudomonadati</taxon>
        <taxon>Chlamydiota</taxon>
        <taxon>Chlamydiia</taxon>
        <taxon>Chlamydiales</taxon>
        <taxon>Chlamydiaceae</taxon>
        <taxon>Chlamydia/Chlamydophila group</taxon>
        <taxon>Chlamydia</taxon>
    </lineage>
</organism>
<comment type="similarity">
    <text evidence="4">Belongs to the bacterial secretin family.</text>
</comment>
<proteinExistence type="inferred from homology"/>
<dbReference type="InterPro" id="IPR005644">
    <property type="entry name" value="NolW-like"/>
</dbReference>
<evidence type="ECO:0000256" key="6">
    <source>
        <dbReference type="SAM" id="Coils"/>
    </source>
</evidence>
<feature type="domain" description="Type II/III secretion system secretin-like" evidence="8">
    <location>
        <begin position="537"/>
        <end position="694"/>
    </location>
</feature>
<dbReference type="InterPro" id="IPR050810">
    <property type="entry name" value="Bact_Secretion_Sys_Channel"/>
</dbReference>
<dbReference type="RefSeq" id="WP_066482030.1">
    <property type="nucleotide sequence ID" value="NZ_CP014639.1"/>
</dbReference>
<dbReference type="PRINTS" id="PR00811">
    <property type="entry name" value="BCTERIALGSPD"/>
</dbReference>
<evidence type="ECO:0000313" key="11">
    <source>
        <dbReference type="Proteomes" id="UP000078162"/>
    </source>
</evidence>
<reference evidence="10 11" key="1">
    <citation type="submission" date="2016-03" db="EMBL/GenBank/DDBJ databases">
        <title>Culture-independent genomics supports pathogen discovery for uncultivable bacteria within the genus Chlamydia.</title>
        <authorList>
            <person name="Taylor-Brown A."/>
            <person name="Bachmann N.L."/>
            <person name="Borel N."/>
            <person name="Polkinghorne A."/>
        </authorList>
    </citation>
    <scope>NUCLEOTIDE SEQUENCE [LARGE SCALE GENOMIC DNA]</scope>
    <source>
        <strain evidence="10 11">2742-308</strain>
    </source>
</reference>
<dbReference type="Pfam" id="PF00263">
    <property type="entry name" value="Secretin"/>
    <property type="match status" value="1"/>
</dbReference>
<evidence type="ECO:0000259" key="8">
    <source>
        <dbReference type="Pfam" id="PF00263"/>
    </source>
</evidence>
<keyword evidence="6" id="KW-0175">Coiled coil</keyword>
<name>A0A1A9HUV5_9CHLA</name>
<keyword evidence="3" id="KW-0472">Membrane</keyword>
<comment type="subcellular location">
    <subcellularLocation>
        <location evidence="5">Cell outer membrane</location>
    </subcellularLocation>
    <subcellularLocation>
        <location evidence="1">Membrane</location>
    </subcellularLocation>
</comment>
<dbReference type="Gene3D" id="3.30.1370.120">
    <property type="match status" value="1"/>
</dbReference>
<evidence type="ECO:0000256" key="1">
    <source>
        <dbReference type="ARBA" id="ARBA00004370"/>
    </source>
</evidence>
<evidence type="ECO:0000259" key="9">
    <source>
        <dbReference type="Pfam" id="PF03958"/>
    </source>
</evidence>
<dbReference type="PANTHER" id="PTHR30332">
    <property type="entry name" value="PROBABLE GENERAL SECRETION PATHWAY PROTEIN D"/>
    <property type="match status" value="1"/>
</dbReference>
<dbReference type="GO" id="GO:0015627">
    <property type="term" value="C:type II protein secretion system complex"/>
    <property type="evidence" value="ECO:0007669"/>
    <property type="project" value="TreeGrafter"/>
</dbReference>
<accession>A0A1A9HUV5</accession>